<proteinExistence type="predicted"/>
<accession>A0AAV8ZNQ9</accession>
<comment type="caution">
    <text evidence="1">The sequence shown here is derived from an EMBL/GenBank/DDBJ whole genome shotgun (WGS) entry which is preliminary data.</text>
</comment>
<protein>
    <submittedName>
        <fullName evidence="1">Uncharacterized protein</fullName>
    </submittedName>
</protein>
<dbReference type="EMBL" id="JANEYF010001059">
    <property type="protein sequence ID" value="KAJ8966161.1"/>
    <property type="molecule type" value="Genomic_DNA"/>
</dbReference>
<evidence type="ECO:0000313" key="2">
    <source>
        <dbReference type="Proteomes" id="UP001162156"/>
    </source>
</evidence>
<dbReference type="AlphaFoldDB" id="A0AAV8ZNQ9"/>
<feature type="non-terminal residue" evidence="1">
    <location>
        <position position="1"/>
    </location>
</feature>
<reference evidence="1" key="1">
    <citation type="journal article" date="2023" name="Insect Mol. Biol.">
        <title>Genome sequencing provides insights into the evolution of gene families encoding plant cell wall-degrading enzymes in longhorned beetles.</title>
        <authorList>
            <person name="Shin N.R."/>
            <person name="Okamura Y."/>
            <person name="Kirsch R."/>
            <person name="Pauchet Y."/>
        </authorList>
    </citation>
    <scope>NUCLEOTIDE SEQUENCE</scope>
    <source>
        <strain evidence="1">RBIC_L_NR</strain>
    </source>
</reference>
<sequence length="62" mass="7074">LLSSPEGGNAKIFLVSRQEEASAVSNVENLHSRRKFRLPKLELKRFHGDVRNWILGTIQENS</sequence>
<dbReference type="Proteomes" id="UP001162156">
    <property type="component" value="Unassembled WGS sequence"/>
</dbReference>
<gene>
    <name evidence="1" type="ORF">NQ314_003706</name>
</gene>
<keyword evidence="2" id="KW-1185">Reference proteome</keyword>
<evidence type="ECO:0000313" key="1">
    <source>
        <dbReference type="EMBL" id="KAJ8966161.1"/>
    </source>
</evidence>
<organism evidence="1 2">
    <name type="scientific">Rhamnusium bicolor</name>
    <dbReference type="NCBI Taxonomy" id="1586634"/>
    <lineage>
        <taxon>Eukaryota</taxon>
        <taxon>Metazoa</taxon>
        <taxon>Ecdysozoa</taxon>
        <taxon>Arthropoda</taxon>
        <taxon>Hexapoda</taxon>
        <taxon>Insecta</taxon>
        <taxon>Pterygota</taxon>
        <taxon>Neoptera</taxon>
        <taxon>Endopterygota</taxon>
        <taxon>Coleoptera</taxon>
        <taxon>Polyphaga</taxon>
        <taxon>Cucujiformia</taxon>
        <taxon>Chrysomeloidea</taxon>
        <taxon>Cerambycidae</taxon>
        <taxon>Lepturinae</taxon>
        <taxon>Rhagiini</taxon>
        <taxon>Rhamnusium</taxon>
    </lineage>
</organism>
<name>A0AAV8ZNQ9_9CUCU</name>